<evidence type="ECO:0000313" key="2">
    <source>
        <dbReference type="Proteomes" id="UP000001340"/>
    </source>
</evidence>
<protein>
    <submittedName>
        <fullName evidence="1">Uncharacterized protein</fullName>
    </submittedName>
</protein>
<proteinExistence type="predicted"/>
<dbReference type="EMBL" id="AHNR02000014">
    <property type="protein sequence ID" value="EKR56526.1"/>
    <property type="molecule type" value="Genomic_DNA"/>
</dbReference>
<evidence type="ECO:0000313" key="1">
    <source>
        <dbReference type="EMBL" id="EKR56526.1"/>
    </source>
</evidence>
<organism evidence="1 2">
    <name type="scientific">Leptospira interrogans str. UI 12758</name>
    <dbReference type="NCBI Taxonomy" id="1049938"/>
    <lineage>
        <taxon>Bacteria</taxon>
        <taxon>Pseudomonadati</taxon>
        <taxon>Spirochaetota</taxon>
        <taxon>Spirochaetia</taxon>
        <taxon>Leptospirales</taxon>
        <taxon>Leptospiraceae</taxon>
        <taxon>Leptospira</taxon>
    </lineage>
</organism>
<comment type="caution">
    <text evidence="1">The sequence shown here is derived from an EMBL/GenBank/DDBJ whole genome shotgun (WGS) entry which is preliminary data.</text>
</comment>
<sequence>MYFLSEAHIYSCRFNFRVAKFYSEASSHLLLKIYLPFYLYEQINYLKLLKFSYDFLLKVSLRKK</sequence>
<dbReference type="Proteomes" id="UP000001340">
    <property type="component" value="Unassembled WGS sequence"/>
</dbReference>
<accession>A0A0E2D9H9</accession>
<dbReference type="AlphaFoldDB" id="A0A0E2D9H9"/>
<reference evidence="1 2" key="1">
    <citation type="submission" date="2012-10" db="EMBL/GenBank/DDBJ databases">
        <authorList>
            <person name="Harkins D.M."/>
            <person name="Durkin A.S."/>
            <person name="Brinkac L.M."/>
            <person name="Haft D.H."/>
            <person name="Selengut J.D."/>
            <person name="Sanka R."/>
            <person name="DePew J."/>
            <person name="Purushe J."/>
            <person name="Chanthongthip A."/>
            <person name="Lattana O."/>
            <person name="Phetsouvanh R."/>
            <person name="Newton P.N."/>
            <person name="Vinetz J.M."/>
            <person name="Sutton G.G."/>
            <person name="Nierman W.C."/>
            <person name="Fouts D.E."/>
        </authorList>
    </citation>
    <scope>NUCLEOTIDE SEQUENCE [LARGE SCALE GENOMIC DNA]</scope>
    <source>
        <strain evidence="1 2">UI 12758</strain>
    </source>
</reference>
<gene>
    <name evidence="1" type="ORF">LEP1GSC105_4420</name>
</gene>
<name>A0A0E2D9H9_LEPIR</name>